<sequence length="640" mass="72776">MYFKHPELLYALLLLVIPIVVHLFQLRKFRTTRFTNVKFLKKAVLQTRKSSRLKKFLVLCTRLLLLASLILAFAQPYFPPTSGEIKALETVIYLDNSYSMQARGKEGILFRRGVQDLLENLPPNENVSLFTNNEEFLDISGTALRKELQKLDLSAQELTWEEIRLKASNLLKRADAEKNFIAISDFQHRAKSVTPVAGDISTFLVQLQPESSENTAVDSIYVTSRSLDEIILEVQISGSGSIKSEVAIGLYDDSKLISRKTIELDEQNNSTASFSLPAQGIAKGRVEIEDNGLPFDNQMYFSINDTPPVQVVVIGDTEADFLSRIYTTPEFELSIFPENNVDFNILAQANLVILNEVERIPLSLINNLQQLQKEEVFLVIIPSPNLNLQDHNRLLRDLGLPVFSEKVTSERLITNIIFEHPLYQSVFNERVNNFEYPKVKISYPVQGKPGGILEFQNGEPFLYEQQQVFVFTAPLQSSNSNFKNAPLVVPTFYNIGNLAISPSKLYSLLGAAEQISIKANLQKDEILKLSSPETSYIPQQQSFQNKVSLFINDLPEKPGHYQVMQDSMILRSLSFNIDRSESAIVETIVNDQNELEVFSKIPEVFSNIKSAREVNTHWKWFVIFALFFLLTEMLILKFLK</sequence>
<accession>A0ABX1CYH3</accession>
<feature type="transmembrane region" description="Helical" evidence="1">
    <location>
        <begin position="6"/>
        <end position="24"/>
    </location>
</feature>
<protein>
    <recommendedName>
        <fullName evidence="2">Aerotolerance regulator N-terminal domain-containing protein</fullName>
    </recommendedName>
</protein>
<proteinExistence type="predicted"/>
<evidence type="ECO:0000313" key="3">
    <source>
        <dbReference type="EMBL" id="NJW53314.1"/>
    </source>
</evidence>
<feature type="domain" description="Aerotolerance regulator N-terminal" evidence="2">
    <location>
        <begin position="1"/>
        <end position="76"/>
    </location>
</feature>
<keyword evidence="1" id="KW-0812">Transmembrane</keyword>
<dbReference type="PANTHER" id="PTHR37464:SF1">
    <property type="entry name" value="BLL2463 PROTEIN"/>
    <property type="match status" value="1"/>
</dbReference>
<organism evidence="3 4">
    <name type="scientific">Salinimicrobium oceani</name>
    <dbReference type="NCBI Taxonomy" id="2722702"/>
    <lineage>
        <taxon>Bacteria</taxon>
        <taxon>Pseudomonadati</taxon>
        <taxon>Bacteroidota</taxon>
        <taxon>Flavobacteriia</taxon>
        <taxon>Flavobacteriales</taxon>
        <taxon>Flavobacteriaceae</taxon>
        <taxon>Salinimicrobium</taxon>
    </lineage>
</organism>
<dbReference type="InterPro" id="IPR011933">
    <property type="entry name" value="Double_TM_dom"/>
</dbReference>
<comment type="caution">
    <text evidence="3">The sequence shown here is derived from an EMBL/GenBank/DDBJ whole genome shotgun (WGS) entry which is preliminary data.</text>
</comment>
<dbReference type="InterPro" id="IPR024163">
    <property type="entry name" value="Aerotolerance_reg_N"/>
</dbReference>
<feature type="transmembrane region" description="Helical" evidence="1">
    <location>
        <begin position="56"/>
        <end position="78"/>
    </location>
</feature>
<keyword evidence="1" id="KW-1133">Transmembrane helix</keyword>
<dbReference type="Pfam" id="PF07584">
    <property type="entry name" value="BatA"/>
    <property type="match status" value="1"/>
</dbReference>
<dbReference type="EMBL" id="JAAVJR010000005">
    <property type="protein sequence ID" value="NJW53314.1"/>
    <property type="molecule type" value="Genomic_DNA"/>
</dbReference>
<gene>
    <name evidence="3" type="ORF">HC175_10310</name>
</gene>
<keyword evidence="1" id="KW-0472">Membrane</keyword>
<dbReference type="NCBIfam" id="TIGR02226">
    <property type="entry name" value="two_anch"/>
    <property type="match status" value="1"/>
</dbReference>
<evidence type="ECO:0000313" key="4">
    <source>
        <dbReference type="Proteomes" id="UP000703674"/>
    </source>
</evidence>
<feature type="transmembrane region" description="Helical" evidence="1">
    <location>
        <begin position="618"/>
        <end position="639"/>
    </location>
</feature>
<keyword evidence="4" id="KW-1185">Reference proteome</keyword>
<dbReference type="RefSeq" id="WP_168138420.1">
    <property type="nucleotide sequence ID" value="NZ_JAAVJR010000005.1"/>
</dbReference>
<evidence type="ECO:0000256" key="1">
    <source>
        <dbReference type="SAM" id="Phobius"/>
    </source>
</evidence>
<name>A0ABX1CYH3_9FLAO</name>
<evidence type="ECO:0000259" key="2">
    <source>
        <dbReference type="Pfam" id="PF07584"/>
    </source>
</evidence>
<reference evidence="3 4" key="1">
    <citation type="submission" date="2020-03" db="EMBL/GenBank/DDBJ databases">
        <title>Salinimicrobium sp. nov, isolated from SCS.</title>
        <authorList>
            <person name="Cao W.R."/>
        </authorList>
    </citation>
    <scope>NUCLEOTIDE SEQUENCE [LARGE SCALE GENOMIC DNA]</scope>
    <source>
        <strain evidence="4">J15B91</strain>
    </source>
</reference>
<dbReference type="Proteomes" id="UP000703674">
    <property type="component" value="Unassembled WGS sequence"/>
</dbReference>
<dbReference type="PANTHER" id="PTHR37464">
    <property type="entry name" value="BLL2463 PROTEIN"/>
    <property type="match status" value="1"/>
</dbReference>